<dbReference type="EC" id="2.7.13.3" evidence="3"/>
<feature type="domain" description="SSD" evidence="16">
    <location>
        <begin position="49"/>
        <end position="180"/>
    </location>
</feature>
<evidence type="ECO:0000256" key="8">
    <source>
        <dbReference type="ARBA" id="ARBA00022777"/>
    </source>
</evidence>
<evidence type="ECO:0000256" key="10">
    <source>
        <dbReference type="ARBA" id="ARBA00022989"/>
    </source>
</evidence>
<dbReference type="InterPro" id="IPR001036">
    <property type="entry name" value="Acrflvin-R"/>
</dbReference>
<dbReference type="GO" id="GO:0016020">
    <property type="term" value="C:membrane"/>
    <property type="evidence" value="ECO:0007669"/>
    <property type="project" value="UniProtKB-SubCell"/>
</dbReference>
<evidence type="ECO:0000256" key="4">
    <source>
        <dbReference type="ARBA" id="ARBA00022553"/>
    </source>
</evidence>
<evidence type="ECO:0000256" key="7">
    <source>
        <dbReference type="ARBA" id="ARBA00022741"/>
    </source>
</evidence>
<dbReference type="GO" id="GO:0046983">
    <property type="term" value="F:protein dimerization activity"/>
    <property type="evidence" value="ECO:0007669"/>
    <property type="project" value="InterPro"/>
</dbReference>
<evidence type="ECO:0000256" key="9">
    <source>
        <dbReference type="ARBA" id="ARBA00022840"/>
    </source>
</evidence>
<dbReference type="InterPro" id="IPR050482">
    <property type="entry name" value="Sensor_HK_TwoCompSys"/>
</dbReference>
<evidence type="ECO:0000256" key="2">
    <source>
        <dbReference type="ARBA" id="ARBA00004141"/>
    </source>
</evidence>
<feature type="transmembrane region" description="Helical" evidence="15">
    <location>
        <begin position="123"/>
        <end position="147"/>
    </location>
</feature>
<evidence type="ECO:0000313" key="18">
    <source>
        <dbReference type="Proteomes" id="UP000634660"/>
    </source>
</evidence>
<dbReference type="Gene3D" id="3.30.565.10">
    <property type="entry name" value="Histidine kinase-like ATPase, C-terminal domain"/>
    <property type="match status" value="1"/>
</dbReference>
<comment type="caution">
    <text evidence="17">The sequence shown here is derived from an EMBL/GenBank/DDBJ whole genome shotgun (WGS) entry which is preliminary data.</text>
</comment>
<feature type="transmembrane region" description="Helical" evidence="15">
    <location>
        <begin position="230"/>
        <end position="248"/>
    </location>
</feature>
<feature type="transmembrane region" description="Helical" evidence="15">
    <location>
        <begin position="207"/>
        <end position="224"/>
    </location>
</feature>
<evidence type="ECO:0000256" key="1">
    <source>
        <dbReference type="ARBA" id="ARBA00000085"/>
    </source>
</evidence>
<dbReference type="Proteomes" id="UP000634660">
    <property type="component" value="Unassembled WGS sequence"/>
</dbReference>
<feature type="transmembrane region" description="Helical" evidence="15">
    <location>
        <begin position="84"/>
        <end position="102"/>
    </location>
</feature>
<keyword evidence="4" id="KW-0597">Phosphoprotein</keyword>
<feature type="transmembrane region" description="Helical" evidence="15">
    <location>
        <begin position="159"/>
        <end position="186"/>
    </location>
</feature>
<dbReference type="PROSITE" id="PS50156">
    <property type="entry name" value="SSD"/>
    <property type="match status" value="1"/>
</dbReference>
<evidence type="ECO:0000256" key="14">
    <source>
        <dbReference type="SAM" id="MobiDB-lite"/>
    </source>
</evidence>
<organism evidence="17 18">
    <name type="scientific">Streptomyces subrutilus</name>
    <dbReference type="NCBI Taxonomy" id="36818"/>
    <lineage>
        <taxon>Bacteria</taxon>
        <taxon>Bacillati</taxon>
        <taxon>Actinomycetota</taxon>
        <taxon>Actinomycetes</taxon>
        <taxon>Kitasatosporales</taxon>
        <taxon>Streptomycetaceae</taxon>
        <taxon>Streptomyces</taxon>
    </lineage>
</organism>
<dbReference type="PANTHER" id="PTHR24421:SF10">
    <property type="entry name" value="NITRATE_NITRITE SENSOR PROTEIN NARQ"/>
    <property type="match status" value="1"/>
</dbReference>
<comment type="catalytic activity">
    <reaction evidence="1">
        <text>ATP + protein L-histidine = ADP + protein N-phospho-L-histidine.</text>
        <dbReference type="EC" id="2.7.13.3"/>
    </reaction>
</comment>
<keyword evidence="12 15" id="KW-0472">Membrane</keyword>
<sequence length="531" mass="55445">MKRAIAQAEASGLTVETGGSALSTGGGPGGTAEVIVVSIAVVLLITFGSLAAAGLPLLTAVVGVGMASIIALSSTLGLSDTTGTLAMMLGLAVGIDYALFVVSRYREEREKGRTPDEATALAVGTAGSAVVFAGLTVVIALAGLGVVGVPMLTEMGMAAAGAVVLAVVVALTLVPALLGFWANAVMARRDRRTRRDGQDGQGDRRTARLHGVIVLVAVTIVAVATEHTDVVTLLLQTVGPFCWLLLPLTAGDMTRLRRAYIQAVQARADHAERTREEEARLRVAEERMRIARELHDILAHHMALANAQAGTAAHLVLTHPEQTRTILTDLTGTTSAALRELKATLGLFRRDDPVPPAPPAGHTPSIPSAPKAEASLPLAPLPGLSRLPELVSVCASAGLDVVVTTDGERRPLLPGVDLTAYRIVQEALTNVTKHAATTTARVHLHYTDTRVWITITDDGPARPVTPLGDDTGKAGFGLTGMRERAASVGGELRADPRPEDGFEVTTVLPLGCPAPMPRKECPHDHQSAARR</sequence>
<dbReference type="RefSeq" id="WP_167536739.1">
    <property type="nucleotide sequence ID" value="NZ_BMVX01000056.1"/>
</dbReference>
<dbReference type="InterPro" id="IPR036890">
    <property type="entry name" value="HATPase_C_sf"/>
</dbReference>
<keyword evidence="8" id="KW-0418">Kinase</keyword>
<proteinExistence type="predicted"/>
<dbReference type="PRINTS" id="PR00702">
    <property type="entry name" value="ACRIFLAVINRP"/>
</dbReference>
<reference evidence="17" key="2">
    <citation type="submission" date="2020-09" db="EMBL/GenBank/DDBJ databases">
        <authorList>
            <person name="Sun Q."/>
            <person name="Ohkuma M."/>
        </authorList>
    </citation>
    <scope>NUCLEOTIDE SEQUENCE</scope>
    <source>
        <strain evidence="17">JCM 4834</strain>
    </source>
</reference>
<feature type="compositionally biased region" description="Low complexity" evidence="14">
    <location>
        <begin position="362"/>
        <end position="371"/>
    </location>
</feature>
<dbReference type="InterPro" id="IPR003594">
    <property type="entry name" value="HATPase_dom"/>
</dbReference>
<dbReference type="EMBL" id="BMVX01000056">
    <property type="protein sequence ID" value="GGZ99855.1"/>
    <property type="molecule type" value="Genomic_DNA"/>
</dbReference>
<dbReference type="InterPro" id="IPR011712">
    <property type="entry name" value="Sig_transdc_His_kin_sub3_dim/P"/>
</dbReference>
<dbReference type="Gene3D" id="1.20.5.1930">
    <property type="match status" value="1"/>
</dbReference>
<keyword evidence="9" id="KW-0067">ATP-binding</keyword>
<keyword evidence="6 15" id="KW-0812">Transmembrane</keyword>
<evidence type="ECO:0000256" key="11">
    <source>
        <dbReference type="ARBA" id="ARBA00023012"/>
    </source>
</evidence>
<dbReference type="AlphaFoldDB" id="A0A918RH47"/>
<evidence type="ECO:0000256" key="12">
    <source>
        <dbReference type="ARBA" id="ARBA00023136"/>
    </source>
</evidence>
<evidence type="ECO:0000256" key="6">
    <source>
        <dbReference type="ARBA" id="ARBA00022692"/>
    </source>
</evidence>
<dbReference type="Pfam" id="PF02518">
    <property type="entry name" value="HATPase_c"/>
    <property type="match status" value="1"/>
</dbReference>
<evidence type="ECO:0000256" key="15">
    <source>
        <dbReference type="SAM" id="Phobius"/>
    </source>
</evidence>
<reference evidence="17" key="1">
    <citation type="journal article" date="2014" name="Int. J. Syst. Evol. Microbiol.">
        <title>Complete genome sequence of Corynebacterium casei LMG S-19264T (=DSM 44701T), isolated from a smear-ripened cheese.</title>
        <authorList>
            <consortium name="US DOE Joint Genome Institute (JGI-PGF)"/>
            <person name="Walter F."/>
            <person name="Albersmeier A."/>
            <person name="Kalinowski J."/>
            <person name="Ruckert C."/>
        </authorList>
    </citation>
    <scope>NUCLEOTIDE SEQUENCE</scope>
    <source>
        <strain evidence="17">JCM 4834</strain>
    </source>
</reference>
<protein>
    <recommendedName>
        <fullName evidence="3">histidine kinase</fullName>
        <ecNumber evidence="3">2.7.13.3</ecNumber>
    </recommendedName>
</protein>
<dbReference type="InterPro" id="IPR004869">
    <property type="entry name" value="MMPL_dom"/>
</dbReference>
<accession>A0A918RH47</accession>
<evidence type="ECO:0000313" key="17">
    <source>
        <dbReference type="EMBL" id="GGZ99855.1"/>
    </source>
</evidence>
<evidence type="ECO:0000256" key="13">
    <source>
        <dbReference type="SAM" id="Coils"/>
    </source>
</evidence>
<dbReference type="Pfam" id="PF03176">
    <property type="entry name" value="MMPL"/>
    <property type="match status" value="1"/>
</dbReference>
<dbReference type="Pfam" id="PF07730">
    <property type="entry name" value="HisKA_3"/>
    <property type="match status" value="1"/>
</dbReference>
<dbReference type="GO" id="GO:0005524">
    <property type="term" value="F:ATP binding"/>
    <property type="evidence" value="ECO:0007669"/>
    <property type="project" value="UniProtKB-KW"/>
</dbReference>
<keyword evidence="13" id="KW-0175">Coiled coil</keyword>
<feature type="region of interest" description="Disordered" evidence="14">
    <location>
        <begin position="349"/>
        <end position="371"/>
    </location>
</feature>
<dbReference type="CDD" id="cd16917">
    <property type="entry name" value="HATPase_UhpB-NarQ-NarX-like"/>
    <property type="match status" value="1"/>
</dbReference>
<dbReference type="GO" id="GO:0000155">
    <property type="term" value="F:phosphorelay sensor kinase activity"/>
    <property type="evidence" value="ECO:0007669"/>
    <property type="project" value="InterPro"/>
</dbReference>
<dbReference type="Gene3D" id="1.20.1640.10">
    <property type="entry name" value="Multidrug efflux transporter AcrB transmembrane domain"/>
    <property type="match status" value="1"/>
</dbReference>
<keyword evidence="5" id="KW-0808">Transferase</keyword>
<dbReference type="InterPro" id="IPR000731">
    <property type="entry name" value="SSD"/>
</dbReference>
<evidence type="ECO:0000256" key="3">
    <source>
        <dbReference type="ARBA" id="ARBA00012438"/>
    </source>
</evidence>
<comment type="subcellular location">
    <subcellularLocation>
        <location evidence="2">Membrane</location>
        <topology evidence="2">Multi-pass membrane protein</topology>
    </subcellularLocation>
</comment>
<dbReference type="SUPFAM" id="SSF82866">
    <property type="entry name" value="Multidrug efflux transporter AcrB transmembrane domain"/>
    <property type="match status" value="1"/>
</dbReference>
<feature type="coiled-coil region" evidence="13">
    <location>
        <begin position="261"/>
        <end position="294"/>
    </location>
</feature>
<dbReference type="GO" id="GO:0022857">
    <property type="term" value="F:transmembrane transporter activity"/>
    <property type="evidence" value="ECO:0007669"/>
    <property type="project" value="InterPro"/>
</dbReference>
<name>A0A918RH47_9ACTN</name>
<gene>
    <name evidence="17" type="ORF">GCM10010371_68940</name>
</gene>
<keyword evidence="7" id="KW-0547">Nucleotide-binding</keyword>
<dbReference type="PANTHER" id="PTHR24421">
    <property type="entry name" value="NITRATE/NITRITE SENSOR PROTEIN NARX-RELATED"/>
    <property type="match status" value="1"/>
</dbReference>
<keyword evidence="11" id="KW-0902">Two-component regulatory system</keyword>
<dbReference type="SUPFAM" id="SSF55874">
    <property type="entry name" value="ATPase domain of HSP90 chaperone/DNA topoisomerase II/histidine kinase"/>
    <property type="match status" value="1"/>
</dbReference>
<evidence type="ECO:0000256" key="5">
    <source>
        <dbReference type="ARBA" id="ARBA00022679"/>
    </source>
</evidence>
<keyword evidence="10 15" id="KW-1133">Transmembrane helix</keyword>
<evidence type="ECO:0000259" key="16">
    <source>
        <dbReference type="PROSITE" id="PS50156"/>
    </source>
</evidence>